<feature type="region of interest" description="Disordered" evidence="4">
    <location>
        <begin position="420"/>
        <end position="439"/>
    </location>
</feature>
<keyword evidence="2 3" id="KW-0802">TPR repeat</keyword>
<reference evidence="6" key="1">
    <citation type="submission" date="2021-01" db="EMBL/GenBank/DDBJ databases">
        <authorList>
            <person name="Corre E."/>
            <person name="Pelletier E."/>
            <person name="Niang G."/>
            <person name="Scheremetjew M."/>
            <person name="Finn R."/>
            <person name="Kale V."/>
            <person name="Holt S."/>
            <person name="Cochrane G."/>
            <person name="Meng A."/>
            <person name="Brown T."/>
            <person name="Cohen L."/>
        </authorList>
    </citation>
    <scope>NUCLEOTIDE SEQUENCE</scope>
    <source>
        <strain evidence="6">CCAP979/52</strain>
    </source>
</reference>
<evidence type="ECO:0000256" key="4">
    <source>
        <dbReference type="SAM" id="MobiDB-lite"/>
    </source>
</evidence>
<gene>
    <name evidence="6" type="ORF">CCUR1050_LOCUS16124</name>
</gene>
<dbReference type="SMART" id="SM00028">
    <property type="entry name" value="TPR"/>
    <property type="match status" value="6"/>
</dbReference>
<feature type="repeat" description="TPR" evidence="3">
    <location>
        <begin position="57"/>
        <end position="90"/>
    </location>
</feature>
<dbReference type="InterPro" id="IPR018253">
    <property type="entry name" value="DnaJ_domain_CS"/>
</dbReference>
<keyword evidence="1" id="KW-0677">Repeat</keyword>
<protein>
    <recommendedName>
        <fullName evidence="5">J domain-containing protein</fullName>
    </recommendedName>
</protein>
<organism evidence="6">
    <name type="scientific">Cryptomonas curvata</name>
    <dbReference type="NCBI Taxonomy" id="233186"/>
    <lineage>
        <taxon>Eukaryota</taxon>
        <taxon>Cryptophyceae</taxon>
        <taxon>Cryptomonadales</taxon>
        <taxon>Cryptomonadaceae</taxon>
        <taxon>Cryptomonas</taxon>
    </lineage>
</organism>
<proteinExistence type="predicted"/>
<feature type="repeat" description="TPR" evidence="3">
    <location>
        <begin position="171"/>
        <end position="204"/>
    </location>
</feature>
<feature type="domain" description="J" evidence="5">
    <location>
        <begin position="349"/>
        <end position="423"/>
    </location>
</feature>
<dbReference type="PROSITE" id="PS00636">
    <property type="entry name" value="DNAJ_1"/>
    <property type="match status" value="1"/>
</dbReference>
<dbReference type="PROSITE" id="PS50005">
    <property type="entry name" value="TPR"/>
    <property type="match status" value="2"/>
</dbReference>
<evidence type="ECO:0000259" key="5">
    <source>
        <dbReference type="PROSITE" id="PS50076"/>
    </source>
</evidence>
<dbReference type="SUPFAM" id="SSF46565">
    <property type="entry name" value="Chaperone J-domain"/>
    <property type="match status" value="1"/>
</dbReference>
<dbReference type="InterPro" id="IPR001623">
    <property type="entry name" value="DnaJ_domain"/>
</dbReference>
<dbReference type="PROSITE" id="PS50076">
    <property type="entry name" value="DNAJ_2"/>
    <property type="match status" value="1"/>
</dbReference>
<dbReference type="CDD" id="cd06257">
    <property type="entry name" value="DnaJ"/>
    <property type="match status" value="1"/>
</dbReference>
<dbReference type="Gene3D" id="1.10.287.110">
    <property type="entry name" value="DnaJ domain"/>
    <property type="match status" value="1"/>
</dbReference>
<dbReference type="InterPro" id="IPR011990">
    <property type="entry name" value="TPR-like_helical_dom_sf"/>
</dbReference>
<evidence type="ECO:0000256" key="1">
    <source>
        <dbReference type="ARBA" id="ARBA00022737"/>
    </source>
</evidence>
<dbReference type="PRINTS" id="PR00625">
    <property type="entry name" value="JDOMAIN"/>
</dbReference>
<dbReference type="AlphaFoldDB" id="A0A7S0QH68"/>
<evidence type="ECO:0000313" key="6">
    <source>
        <dbReference type="EMBL" id="CAD8638440.1"/>
    </source>
</evidence>
<dbReference type="SMART" id="SM00271">
    <property type="entry name" value="DnaJ"/>
    <property type="match status" value="1"/>
</dbReference>
<dbReference type="InterPro" id="IPR036869">
    <property type="entry name" value="J_dom_sf"/>
</dbReference>
<dbReference type="InterPro" id="IPR019734">
    <property type="entry name" value="TPR_rpt"/>
</dbReference>
<dbReference type="PANTHER" id="PTHR45188:SF2">
    <property type="entry name" value="DNAJ HOMOLOG SUBFAMILY C MEMBER 7"/>
    <property type="match status" value="1"/>
</dbReference>
<dbReference type="Gene3D" id="1.25.40.10">
    <property type="entry name" value="Tetratricopeptide repeat domain"/>
    <property type="match status" value="1"/>
</dbReference>
<dbReference type="Pfam" id="PF00226">
    <property type="entry name" value="DnaJ"/>
    <property type="match status" value="1"/>
</dbReference>
<accession>A0A7S0QH68</accession>
<evidence type="ECO:0000256" key="2">
    <source>
        <dbReference type="ARBA" id="ARBA00022803"/>
    </source>
</evidence>
<evidence type="ECO:0000256" key="3">
    <source>
        <dbReference type="PROSITE-ProRule" id="PRU00339"/>
    </source>
</evidence>
<dbReference type="EMBL" id="HBEZ01029170">
    <property type="protein sequence ID" value="CAD8638440.1"/>
    <property type="molecule type" value="Transcribed_RNA"/>
</dbReference>
<dbReference type="Pfam" id="PF13432">
    <property type="entry name" value="TPR_16"/>
    <property type="match status" value="1"/>
</dbReference>
<dbReference type="SUPFAM" id="SSF48452">
    <property type="entry name" value="TPR-like"/>
    <property type="match status" value="1"/>
</dbReference>
<name>A0A7S0QH68_9CRYP</name>
<dbReference type="PANTHER" id="PTHR45188">
    <property type="entry name" value="DNAJ PROTEIN P58IPK HOMOLOG"/>
    <property type="match status" value="1"/>
</dbReference>
<sequence>MEGKLQIALKHFEAAVKMNPQDYLNFYKRATAEMIDKKYSAAVRDLSKALELKPGYSQALDKRARIYLMEGRFDQAAVDLRELLKAKPGDNDLQEKLNNGMVAQNAWSTAQRLMTQHNWPAARDHLNMALDVASDSVEILLARAECHKALGELENVLADTGKALKVQASSIAALVLRGQAYYLMMEMDLAQRHFREGLRMDPEHKECKENFRRIKKMDNIMKSADAEFASGQFEEALKTYQSGEKVDPSHLVFLGKMFLGQCRALNKLKRYREAAHQCSRGMDTPEDKHPKIDRINTLLARADAMEGLEDWEESVRDCERALNLDNGHTESRERVERAKRLAKKSKMKDYYKVLGVPKDADDRAIKKAYKIKALALHPDKVCGAGQCKSKEESDLANKHFHEVAEAYEVLSDTEKRAKFDNGEDPLHDQAQQQHGGGFPFGGGGQHFTFHFG</sequence>